<reference evidence="1 2" key="1">
    <citation type="submission" date="2019-06" db="EMBL/GenBank/DDBJ databases">
        <title>Genome sequence of Ureibacillus terrenus.</title>
        <authorList>
            <person name="Maclea K.S."/>
            <person name="Simoes M."/>
        </authorList>
    </citation>
    <scope>NUCLEOTIDE SEQUENCE [LARGE SCALE GENOMIC DNA]</scope>
    <source>
        <strain evidence="1 2">ATCC BAA-384</strain>
    </source>
</reference>
<dbReference type="AlphaFoldDB" id="A0A540V391"/>
<protein>
    <submittedName>
        <fullName evidence="1">Arginase</fullName>
    </submittedName>
</protein>
<keyword evidence="2" id="KW-1185">Reference proteome</keyword>
<comment type="caution">
    <text evidence="1">The sequence shown here is derived from an EMBL/GenBank/DDBJ whole genome shotgun (WGS) entry which is preliminary data.</text>
</comment>
<evidence type="ECO:0000313" key="2">
    <source>
        <dbReference type="Proteomes" id="UP000315753"/>
    </source>
</evidence>
<accession>A0A540V391</accession>
<name>A0A540V391_9BACL</name>
<dbReference type="Proteomes" id="UP000315753">
    <property type="component" value="Unassembled WGS sequence"/>
</dbReference>
<dbReference type="RefSeq" id="WP_141601858.1">
    <property type="nucleotide sequence ID" value="NZ_VIGD01000006.1"/>
</dbReference>
<sequence>MGCLLSIDWDYFISAENHEVVSSIENKRTINDLWYKKYFQYKSYGEDFEKSFVLSEETDNFWDKIKQFFRWNQDVGIYVSDSHALSYKIAEKFGVDEVYLFDAHSDLGYGGLASLEFEVNCANWLGKLLQNQIINKAKIIYSPFTKEAPEFFKDMIKVFDVEFINFEDLRKDIKTNVIHICRSGAWSPPWFDGKFIEFVKGLGLPYKVYQCPTRKWNPNNVTYAEKLQYLMA</sequence>
<gene>
    <name evidence="1" type="ORF">FKZ59_06060</name>
</gene>
<dbReference type="EMBL" id="VIGD01000006">
    <property type="protein sequence ID" value="TQE91207.1"/>
    <property type="molecule type" value="Genomic_DNA"/>
</dbReference>
<evidence type="ECO:0000313" key="1">
    <source>
        <dbReference type="EMBL" id="TQE91207.1"/>
    </source>
</evidence>
<organism evidence="1 2">
    <name type="scientific">Ureibacillus terrenus</name>
    <dbReference type="NCBI Taxonomy" id="118246"/>
    <lineage>
        <taxon>Bacteria</taxon>
        <taxon>Bacillati</taxon>
        <taxon>Bacillota</taxon>
        <taxon>Bacilli</taxon>
        <taxon>Bacillales</taxon>
        <taxon>Caryophanaceae</taxon>
        <taxon>Ureibacillus</taxon>
    </lineage>
</organism>
<proteinExistence type="predicted"/>
<dbReference type="OrthoDB" id="1705985at2"/>